<evidence type="ECO:0000313" key="12">
    <source>
        <dbReference type="EMBL" id="MBC8584298.1"/>
    </source>
</evidence>
<evidence type="ECO:0000256" key="7">
    <source>
        <dbReference type="ARBA" id="ARBA00023102"/>
    </source>
</evidence>
<accession>A0A926EJ33</accession>
<dbReference type="PANTHER" id="PTHR43707">
    <property type="entry name" value="HISTIDYL-TRNA SYNTHETASE"/>
    <property type="match status" value="1"/>
</dbReference>
<comment type="function">
    <text evidence="8 9">Required for the first step of histidine biosynthesis. May allow the feedback regulation of ATP phosphoribosyltransferase activity by histidine.</text>
</comment>
<feature type="binding site" evidence="10">
    <location>
        <begin position="272"/>
        <end position="273"/>
    </location>
    <ligand>
        <name>L-histidine</name>
        <dbReference type="ChEBI" id="CHEBI:57595"/>
    </ligand>
</feature>
<keyword evidence="12" id="KW-0808">Transferase</keyword>
<dbReference type="AlphaFoldDB" id="A0A926EJ33"/>
<proteinExistence type="inferred from homology"/>
<dbReference type="GO" id="GO:0005737">
    <property type="term" value="C:cytoplasm"/>
    <property type="evidence" value="ECO:0007669"/>
    <property type="project" value="UniProtKB-SubCell"/>
</dbReference>
<dbReference type="GO" id="GO:0016757">
    <property type="term" value="F:glycosyltransferase activity"/>
    <property type="evidence" value="ECO:0007669"/>
    <property type="project" value="UniProtKB-KW"/>
</dbReference>
<feature type="binding site" evidence="10">
    <location>
        <position position="124"/>
    </location>
    <ligand>
        <name>L-histidine</name>
        <dbReference type="ChEBI" id="CHEBI:57595"/>
    </ligand>
</feature>
<comment type="subunit">
    <text evidence="9">Heteromultimer composed of HisG and HisZ subunits.</text>
</comment>
<dbReference type="GO" id="GO:0000105">
    <property type="term" value="P:L-histidine biosynthetic process"/>
    <property type="evidence" value="ECO:0007669"/>
    <property type="project" value="UniProtKB-UniRule"/>
</dbReference>
<evidence type="ECO:0000256" key="2">
    <source>
        <dbReference type="ARBA" id="ARBA00004667"/>
    </source>
</evidence>
<dbReference type="Gene3D" id="3.30.930.10">
    <property type="entry name" value="Bira Bifunctional Protein, Domain 2"/>
    <property type="match status" value="1"/>
</dbReference>
<sequence length="401" mass="45219">MKYYDKITPDGTKDLLFDECVLRSKVTQTLTEMFRSRGYRQVITPVIEFYDVFGKSAYFPPENMYKLMDNSGRLMVLRPDCTIPIVRLMATRLKNIPMPVRLYYCHNVYRVSHDMRGKSNEIYQTGVELIGSSSLHSDLEIVELAASGLSEISGDKYRIELCHIGYFKSLIDSLDTDDDTKEEIRCNVEQKNYAALNDLLEQFNESPAATALKYLPRLFGGEEVFAKAYELFSSNGAADSLDYLRSIYESLRELGLADRVIIDLGLVNQAEYYTGIIFRGYFSGLGEPVLSGGRYDNLISDFGLPIPAIGFAFNVDLATEKSRGMALEGQAPDILVFSVEERLPEAINYIKTLTQNGLTVENCVLDDYDQAVAYAKKRGISQIHVMDEEIEIIQLGEGQGR</sequence>
<keyword evidence="7 9" id="KW-0368">Histidine biosynthesis</keyword>
<comment type="miscellaneous">
    <text evidence="9">This function is generally fulfilled by the C-terminal part of HisG, which is missing in some bacteria such as this one.</text>
</comment>
<evidence type="ECO:0000256" key="6">
    <source>
        <dbReference type="ARBA" id="ARBA00022605"/>
    </source>
</evidence>
<feature type="binding site" evidence="10">
    <location>
        <position position="128"/>
    </location>
    <ligand>
        <name>L-histidine</name>
        <dbReference type="ChEBI" id="CHEBI:57595"/>
    </ligand>
</feature>
<keyword evidence="12" id="KW-0328">Glycosyltransferase</keyword>
<dbReference type="Proteomes" id="UP000623678">
    <property type="component" value="Unassembled WGS sequence"/>
</dbReference>
<evidence type="ECO:0000256" key="4">
    <source>
        <dbReference type="ARBA" id="ARBA00020397"/>
    </source>
</evidence>
<comment type="similarity">
    <text evidence="3 9">Belongs to the class-II aminoacyl-tRNA synthetase family. HisZ subfamily.</text>
</comment>
<dbReference type="NCBIfam" id="TIGR00443">
    <property type="entry name" value="hisZ_biosyn_reg"/>
    <property type="match status" value="1"/>
</dbReference>
<keyword evidence="13" id="KW-1185">Reference proteome</keyword>
<dbReference type="PANTHER" id="PTHR43707:SF6">
    <property type="entry name" value="ATP PHOSPHORIBOSYLTRANSFERASE REGULATORY SUBUNIT"/>
    <property type="match status" value="1"/>
</dbReference>
<reference evidence="12" key="1">
    <citation type="submission" date="2020-08" db="EMBL/GenBank/DDBJ databases">
        <title>Genome public.</title>
        <authorList>
            <person name="Liu C."/>
            <person name="Sun Q."/>
        </authorList>
    </citation>
    <scope>NUCLEOTIDE SEQUENCE</scope>
    <source>
        <strain evidence="12">NSJ-64</strain>
    </source>
</reference>
<dbReference type="GO" id="GO:0006427">
    <property type="term" value="P:histidyl-tRNA aminoacylation"/>
    <property type="evidence" value="ECO:0007669"/>
    <property type="project" value="TreeGrafter"/>
</dbReference>
<feature type="domain" description="Aminoacyl-transfer RNA synthetases class-II family profile" evidence="11">
    <location>
        <begin position="22"/>
        <end position="344"/>
    </location>
</feature>
<dbReference type="PROSITE" id="PS50862">
    <property type="entry name" value="AA_TRNA_LIGASE_II"/>
    <property type="match status" value="1"/>
</dbReference>
<protein>
    <recommendedName>
        <fullName evidence="4 9">ATP phosphoribosyltransferase regulatory subunit</fullName>
    </recommendedName>
</protein>
<evidence type="ECO:0000256" key="8">
    <source>
        <dbReference type="ARBA" id="ARBA00025246"/>
    </source>
</evidence>
<dbReference type="CDD" id="cd00773">
    <property type="entry name" value="HisRS-like_core"/>
    <property type="match status" value="1"/>
</dbReference>
<keyword evidence="6 9" id="KW-0028">Amino-acid biosynthesis</keyword>
<dbReference type="PIRSF" id="PIRSF001549">
    <property type="entry name" value="His-tRNA_synth"/>
    <property type="match status" value="1"/>
</dbReference>
<dbReference type="GO" id="GO:0004821">
    <property type="term" value="F:histidine-tRNA ligase activity"/>
    <property type="evidence" value="ECO:0007669"/>
    <property type="project" value="TreeGrafter"/>
</dbReference>
<dbReference type="EMBL" id="JACRTD010000001">
    <property type="protein sequence ID" value="MBC8584298.1"/>
    <property type="molecule type" value="Genomic_DNA"/>
</dbReference>
<evidence type="ECO:0000259" key="11">
    <source>
        <dbReference type="PROSITE" id="PS50862"/>
    </source>
</evidence>
<dbReference type="SUPFAM" id="SSF55681">
    <property type="entry name" value="Class II aaRS and biotin synthetases"/>
    <property type="match status" value="1"/>
</dbReference>
<dbReference type="InterPro" id="IPR041715">
    <property type="entry name" value="HisRS-like_core"/>
</dbReference>
<dbReference type="HAMAP" id="MF_00125">
    <property type="entry name" value="HisZ"/>
    <property type="match status" value="1"/>
</dbReference>
<dbReference type="InterPro" id="IPR045864">
    <property type="entry name" value="aa-tRNA-synth_II/BPL/LPL"/>
</dbReference>
<evidence type="ECO:0000256" key="5">
    <source>
        <dbReference type="ARBA" id="ARBA00022490"/>
    </source>
</evidence>
<evidence type="ECO:0000256" key="9">
    <source>
        <dbReference type="HAMAP-Rule" id="MF_00125"/>
    </source>
</evidence>
<comment type="subcellular location">
    <subcellularLocation>
        <location evidence="1 9">Cytoplasm</location>
    </subcellularLocation>
</comment>
<feature type="binding site" evidence="10">
    <location>
        <begin position="80"/>
        <end position="82"/>
    </location>
    <ligand>
        <name>L-histidine</name>
        <dbReference type="ChEBI" id="CHEBI:57595"/>
    </ligand>
</feature>
<comment type="pathway">
    <text evidence="2 9">Amino-acid biosynthesis; L-histidine biosynthesis; L-histidine from 5-phospho-alpha-D-ribose 1-diphosphate: step 1/9.</text>
</comment>
<dbReference type="InterPro" id="IPR006195">
    <property type="entry name" value="aa-tRNA-synth_II"/>
</dbReference>
<name>A0A926EJ33_9FIRM</name>
<comment type="caution">
    <text evidence="12">The sequence shown here is derived from an EMBL/GenBank/DDBJ whole genome shotgun (WGS) entry which is preliminary data.</text>
</comment>
<dbReference type="InterPro" id="IPR004516">
    <property type="entry name" value="HisRS/HisZ"/>
</dbReference>
<dbReference type="RefSeq" id="WP_262394123.1">
    <property type="nucleotide sequence ID" value="NZ_JACRTD010000001.1"/>
</dbReference>
<dbReference type="GO" id="GO:0140096">
    <property type="term" value="F:catalytic activity, acting on a protein"/>
    <property type="evidence" value="ECO:0007669"/>
    <property type="project" value="UniProtKB-ARBA"/>
</dbReference>
<feature type="binding site" evidence="10">
    <location>
        <position position="110"/>
    </location>
    <ligand>
        <name>L-histidine</name>
        <dbReference type="ChEBI" id="CHEBI:57595"/>
    </ligand>
</feature>
<keyword evidence="5 9" id="KW-0963">Cytoplasm</keyword>
<dbReference type="InterPro" id="IPR004517">
    <property type="entry name" value="HisZ"/>
</dbReference>
<dbReference type="Pfam" id="PF13393">
    <property type="entry name" value="tRNA-synt_His"/>
    <property type="match status" value="1"/>
</dbReference>
<evidence type="ECO:0000256" key="1">
    <source>
        <dbReference type="ARBA" id="ARBA00004496"/>
    </source>
</evidence>
<gene>
    <name evidence="9 12" type="primary">hisZ</name>
    <name evidence="12" type="ORF">H8705_01715</name>
</gene>
<evidence type="ECO:0000256" key="3">
    <source>
        <dbReference type="ARBA" id="ARBA00005539"/>
    </source>
</evidence>
<evidence type="ECO:0000313" key="13">
    <source>
        <dbReference type="Proteomes" id="UP000623678"/>
    </source>
</evidence>
<evidence type="ECO:0000256" key="10">
    <source>
        <dbReference type="PIRSR" id="PIRSR001549-1"/>
    </source>
</evidence>
<organism evidence="12 13">
    <name type="scientific">Youxingia wuxianensis</name>
    <dbReference type="NCBI Taxonomy" id="2763678"/>
    <lineage>
        <taxon>Bacteria</taxon>
        <taxon>Bacillati</taxon>
        <taxon>Bacillota</taxon>
        <taxon>Clostridia</taxon>
        <taxon>Eubacteriales</taxon>
        <taxon>Oscillospiraceae</taxon>
        <taxon>Youxingia</taxon>
    </lineage>
</organism>